<evidence type="ECO:0000256" key="1">
    <source>
        <dbReference type="SAM" id="MobiDB-lite"/>
    </source>
</evidence>
<feature type="region of interest" description="Disordered" evidence="1">
    <location>
        <begin position="692"/>
        <end position="726"/>
    </location>
</feature>
<gene>
    <name evidence="2" type="ORF">M407DRAFT_19147</name>
</gene>
<accession>A0A0C3LD87</accession>
<dbReference type="OrthoDB" id="3253465at2759"/>
<evidence type="ECO:0000313" key="3">
    <source>
        <dbReference type="Proteomes" id="UP000054248"/>
    </source>
</evidence>
<reference evidence="3" key="2">
    <citation type="submission" date="2015-01" db="EMBL/GenBank/DDBJ databases">
        <title>Evolutionary Origins and Diversification of the Mycorrhizal Mutualists.</title>
        <authorList>
            <consortium name="DOE Joint Genome Institute"/>
            <consortium name="Mycorrhizal Genomics Consortium"/>
            <person name="Kohler A."/>
            <person name="Kuo A."/>
            <person name="Nagy L.G."/>
            <person name="Floudas D."/>
            <person name="Copeland A."/>
            <person name="Barry K.W."/>
            <person name="Cichocki N."/>
            <person name="Veneault-Fourrey C."/>
            <person name="LaButti K."/>
            <person name="Lindquist E.A."/>
            <person name="Lipzen A."/>
            <person name="Lundell T."/>
            <person name="Morin E."/>
            <person name="Murat C."/>
            <person name="Riley R."/>
            <person name="Ohm R."/>
            <person name="Sun H."/>
            <person name="Tunlid A."/>
            <person name="Henrissat B."/>
            <person name="Grigoriev I.V."/>
            <person name="Hibbett D.S."/>
            <person name="Martin F."/>
        </authorList>
    </citation>
    <scope>NUCLEOTIDE SEQUENCE [LARGE SCALE GENOMIC DNA]</scope>
    <source>
        <strain evidence="3">MUT 4182</strain>
    </source>
</reference>
<sequence>MVPPIPARSTNKSKFAQNLTIRINKDPQTFEDWASTTLEDINDDHFWELQGPSMARKLQAMVGSWQDFIDTRKDVAEGSAFEPETFYRYACLFVRVKVENTRGRRTPDLVHWSTVESWLSCLIKVIGTFCSKVVDGVVTSLGPDLLRFGLKKGDTGLFVKLAQDAKLIFSKYSLDKWRPKKVYWTRYEVQMLVDEAFNTSASMEVALQTVLLITLAYVTSARVGAFGFSYKQWKKEGKYMKLQDIELFRDIKVPGAFEMVVHIKNVKGYNGTRGNTPLTMTLGSLKNPWNLFLEPAIPFIALLLHRGQFQKHTTLDSLLGGSEHQIVYKNPNDPLFYQCLSGGYGVDRTSPARSSDLTGQVVYLANKVGLIGSKESGGGSTKQLRTWGGEDLKNQLGETAAQQVLGHGAQDSVLNDNYARGVATLDMAALRAHEASEGNVQRAEEAMMRHVSRSPAVRARAVRIAQGQPVDGIDCVRFIQVGSDGDEEAPVDINVAKRTKVHTAETTSEIKEAVLADPELVAADQACSDAWERLRNLTNLDITQDQKGSNLKKGGKPGYLWLESEVDDEIPPEGATNLPEGWGTVAARKEASEDYTAARKARGDIRRRVQKRLSKGKTKELRNEYHKRLESNSVDDIATAISTLDAPSRTLKKVAATHFLHSAGASSSTSSRSPNATLVDDEDAQQELLLLAPADPGSETEDFDPYAHEDDYKDAPEDCDDAPEDWEDLPASEDPDEEFFNAQPGRLNSLEAKLRHYLREGTDQPQQKFDAKNRYSEKVLTSFDEERKNQLEKEGIGNVSMAVLRVRYFLFLEKLLKSDKASSTSLHGVWFLFSGFTCSKCRDELGPDVELKVYKRNMFLKHLQVVSVHDTQACADRFTVVFQENKPSPETRT</sequence>
<reference evidence="2 3" key="1">
    <citation type="submission" date="2014-04" db="EMBL/GenBank/DDBJ databases">
        <authorList>
            <consortium name="DOE Joint Genome Institute"/>
            <person name="Kuo A."/>
            <person name="Girlanda M."/>
            <person name="Perotto S."/>
            <person name="Kohler A."/>
            <person name="Nagy L.G."/>
            <person name="Floudas D."/>
            <person name="Copeland A."/>
            <person name="Barry K.W."/>
            <person name="Cichocki N."/>
            <person name="Veneault-Fourrey C."/>
            <person name="LaButti K."/>
            <person name="Lindquist E.A."/>
            <person name="Lipzen A."/>
            <person name="Lundell T."/>
            <person name="Morin E."/>
            <person name="Murat C."/>
            <person name="Sun H."/>
            <person name="Tunlid A."/>
            <person name="Henrissat B."/>
            <person name="Grigoriev I.V."/>
            <person name="Hibbett D.S."/>
            <person name="Martin F."/>
            <person name="Nordberg H.P."/>
            <person name="Cantor M.N."/>
            <person name="Hua S.X."/>
        </authorList>
    </citation>
    <scope>NUCLEOTIDE SEQUENCE [LARGE SCALE GENOMIC DNA]</scope>
    <source>
        <strain evidence="2 3">MUT 4182</strain>
    </source>
</reference>
<keyword evidence="3" id="KW-1185">Reference proteome</keyword>
<feature type="compositionally biased region" description="Basic and acidic residues" evidence="1">
    <location>
        <begin position="705"/>
        <end position="716"/>
    </location>
</feature>
<dbReference type="HOGENOM" id="CLU_323711_0_0_1"/>
<dbReference type="Proteomes" id="UP000054248">
    <property type="component" value="Unassembled WGS sequence"/>
</dbReference>
<name>A0A0C3LD87_9AGAM</name>
<protein>
    <submittedName>
        <fullName evidence="2">Uncharacterized protein</fullName>
    </submittedName>
</protein>
<dbReference type="AlphaFoldDB" id="A0A0C3LD87"/>
<evidence type="ECO:0000313" key="2">
    <source>
        <dbReference type="EMBL" id="KIO31883.1"/>
    </source>
</evidence>
<organism evidence="2 3">
    <name type="scientific">Tulasnella calospora MUT 4182</name>
    <dbReference type="NCBI Taxonomy" id="1051891"/>
    <lineage>
        <taxon>Eukaryota</taxon>
        <taxon>Fungi</taxon>
        <taxon>Dikarya</taxon>
        <taxon>Basidiomycota</taxon>
        <taxon>Agaricomycotina</taxon>
        <taxon>Agaricomycetes</taxon>
        <taxon>Cantharellales</taxon>
        <taxon>Tulasnellaceae</taxon>
        <taxon>Tulasnella</taxon>
    </lineage>
</organism>
<proteinExistence type="predicted"/>
<feature type="compositionally biased region" description="Acidic residues" evidence="1">
    <location>
        <begin position="717"/>
        <end position="726"/>
    </location>
</feature>
<dbReference type="EMBL" id="KN822959">
    <property type="protein sequence ID" value="KIO31883.1"/>
    <property type="molecule type" value="Genomic_DNA"/>
</dbReference>